<protein>
    <submittedName>
        <fullName evidence="1">Uncharacterized protein</fullName>
    </submittedName>
</protein>
<sequence>MPIFMPSSLLALTTSPPLIKYLQTTPPKQGIRRRGVQVSHVVLRYQVVSLGSLVILGGKCYGRAQEPSRLDDRSRPLRAPNNPRYKILGLWKSSCFLSTIRFTAHPSNMNCPRCERSSPILCIAKFVRWGVVKGTLMITLKMDAERAFDWPWKLVCSLSPQNLTRSYPCVWHNARQPFINAGH</sequence>
<proteinExistence type="predicted"/>
<reference evidence="1 2" key="1">
    <citation type="submission" date="2024-01" db="EMBL/GenBank/DDBJ databases">
        <title>The genomes of 5 underutilized Papilionoideae crops provide insights into root nodulation and disease resistanc.</title>
        <authorList>
            <person name="Jiang F."/>
        </authorList>
    </citation>
    <scope>NUCLEOTIDE SEQUENCE [LARGE SCALE GENOMIC DNA]</scope>
    <source>
        <strain evidence="1">LVBAO_FW01</strain>
        <tissue evidence="1">Leaves</tissue>
    </source>
</reference>
<dbReference type="AlphaFoldDB" id="A0AAN9MVC1"/>
<dbReference type="Proteomes" id="UP001367508">
    <property type="component" value="Unassembled WGS sequence"/>
</dbReference>
<accession>A0AAN9MVC1</accession>
<name>A0AAN9MVC1_CANGL</name>
<evidence type="ECO:0000313" key="1">
    <source>
        <dbReference type="EMBL" id="KAK7361720.1"/>
    </source>
</evidence>
<organism evidence="1 2">
    <name type="scientific">Canavalia gladiata</name>
    <name type="common">Sword bean</name>
    <name type="synonym">Dolichos gladiatus</name>
    <dbReference type="NCBI Taxonomy" id="3824"/>
    <lineage>
        <taxon>Eukaryota</taxon>
        <taxon>Viridiplantae</taxon>
        <taxon>Streptophyta</taxon>
        <taxon>Embryophyta</taxon>
        <taxon>Tracheophyta</taxon>
        <taxon>Spermatophyta</taxon>
        <taxon>Magnoliopsida</taxon>
        <taxon>eudicotyledons</taxon>
        <taxon>Gunneridae</taxon>
        <taxon>Pentapetalae</taxon>
        <taxon>rosids</taxon>
        <taxon>fabids</taxon>
        <taxon>Fabales</taxon>
        <taxon>Fabaceae</taxon>
        <taxon>Papilionoideae</taxon>
        <taxon>50 kb inversion clade</taxon>
        <taxon>NPAAA clade</taxon>
        <taxon>indigoferoid/millettioid clade</taxon>
        <taxon>Phaseoleae</taxon>
        <taxon>Canavalia</taxon>
    </lineage>
</organism>
<keyword evidence="2" id="KW-1185">Reference proteome</keyword>
<comment type="caution">
    <text evidence="1">The sequence shown here is derived from an EMBL/GenBank/DDBJ whole genome shotgun (WGS) entry which is preliminary data.</text>
</comment>
<gene>
    <name evidence="1" type="ORF">VNO77_03798</name>
</gene>
<dbReference type="EMBL" id="JAYMYQ010000001">
    <property type="protein sequence ID" value="KAK7361720.1"/>
    <property type="molecule type" value="Genomic_DNA"/>
</dbReference>
<evidence type="ECO:0000313" key="2">
    <source>
        <dbReference type="Proteomes" id="UP001367508"/>
    </source>
</evidence>